<dbReference type="RefSeq" id="WP_198570428.1">
    <property type="nucleotide sequence ID" value="NZ_CP066167.1"/>
</dbReference>
<accession>A0A7T4R2B1</accession>
<dbReference type="KEGG" id="snan:I6N98_03520"/>
<gene>
    <name evidence="1" type="ORF">I6N98_03520</name>
</gene>
<organism evidence="1 2">
    <name type="scientific">Spongiibacter nanhainus</name>
    <dbReference type="NCBI Taxonomy" id="2794344"/>
    <lineage>
        <taxon>Bacteria</taxon>
        <taxon>Pseudomonadati</taxon>
        <taxon>Pseudomonadota</taxon>
        <taxon>Gammaproteobacteria</taxon>
        <taxon>Cellvibrionales</taxon>
        <taxon>Spongiibacteraceae</taxon>
        <taxon>Spongiibacter</taxon>
    </lineage>
</organism>
<dbReference type="AlphaFoldDB" id="A0A7T4R2B1"/>
<dbReference type="SUPFAM" id="SSF143422">
    <property type="entry name" value="Transposase IS200-like"/>
    <property type="match status" value="1"/>
</dbReference>
<dbReference type="GO" id="GO:0003677">
    <property type="term" value="F:DNA binding"/>
    <property type="evidence" value="ECO:0007669"/>
    <property type="project" value="InterPro"/>
</dbReference>
<dbReference type="GO" id="GO:0004803">
    <property type="term" value="F:transposase activity"/>
    <property type="evidence" value="ECO:0007669"/>
    <property type="project" value="InterPro"/>
</dbReference>
<name>A0A7T4R2B1_9GAMM</name>
<evidence type="ECO:0000313" key="1">
    <source>
        <dbReference type="EMBL" id="QQD18942.1"/>
    </source>
</evidence>
<dbReference type="GO" id="GO:0006313">
    <property type="term" value="P:DNA transposition"/>
    <property type="evidence" value="ECO:0007669"/>
    <property type="project" value="InterPro"/>
</dbReference>
<dbReference type="InterPro" id="IPR036515">
    <property type="entry name" value="Transposase_17_sf"/>
</dbReference>
<evidence type="ECO:0000313" key="2">
    <source>
        <dbReference type="Proteomes" id="UP000596063"/>
    </source>
</evidence>
<keyword evidence="2" id="KW-1185">Reference proteome</keyword>
<sequence length="167" mass="19035">MPKDRHLHRRHSLEAGLEAKPYYYIVIHTLGKRPLLDSLFTGRCVINVLKDHHDRAFTIAFAILPDCLHWLVLPRGTTPLPRTIARVRSQSTQRYQALTGSTSPLWHRAWDERAIGENENIRDIALHIITSPKRAGLVSSIGDYPHWDAGFMGETQAGELWQGLLKD</sequence>
<evidence type="ECO:0008006" key="3">
    <source>
        <dbReference type="Google" id="ProtNLM"/>
    </source>
</evidence>
<dbReference type="Proteomes" id="UP000596063">
    <property type="component" value="Chromosome"/>
</dbReference>
<proteinExistence type="predicted"/>
<protein>
    <recommendedName>
        <fullName evidence="3">Transposase</fullName>
    </recommendedName>
</protein>
<dbReference type="EMBL" id="CP066167">
    <property type="protein sequence ID" value="QQD18942.1"/>
    <property type="molecule type" value="Genomic_DNA"/>
</dbReference>
<reference evidence="1 2" key="1">
    <citation type="submission" date="2020-12" db="EMBL/GenBank/DDBJ databases">
        <authorList>
            <person name="Shan Y."/>
        </authorList>
    </citation>
    <scope>NUCLEOTIDE SEQUENCE [LARGE SCALE GENOMIC DNA]</scope>
    <source>
        <strain evidence="2">csc3.9</strain>
    </source>
</reference>
<dbReference type="Gene3D" id="3.30.70.1290">
    <property type="entry name" value="Transposase IS200-like"/>
    <property type="match status" value="1"/>
</dbReference>